<evidence type="ECO:0000256" key="1">
    <source>
        <dbReference type="ARBA" id="ARBA00004141"/>
    </source>
</evidence>
<dbReference type="Proteomes" id="UP000588647">
    <property type="component" value="Unassembled WGS sequence"/>
</dbReference>
<evidence type="ECO:0000256" key="8">
    <source>
        <dbReference type="SAM" id="Phobius"/>
    </source>
</evidence>
<dbReference type="GO" id="GO:0005249">
    <property type="term" value="F:voltage-gated potassium channel activity"/>
    <property type="evidence" value="ECO:0007669"/>
    <property type="project" value="InterPro"/>
</dbReference>
<keyword evidence="3 8" id="KW-0812">Transmembrane</keyword>
<dbReference type="Gene3D" id="1.10.287.70">
    <property type="match status" value="1"/>
</dbReference>
<feature type="transmembrane region" description="Helical" evidence="8">
    <location>
        <begin position="156"/>
        <end position="176"/>
    </location>
</feature>
<evidence type="ECO:0000256" key="4">
    <source>
        <dbReference type="ARBA" id="ARBA00022989"/>
    </source>
</evidence>
<evidence type="ECO:0000256" key="2">
    <source>
        <dbReference type="ARBA" id="ARBA00022448"/>
    </source>
</evidence>
<dbReference type="PANTHER" id="PTHR11537:SF254">
    <property type="entry name" value="POTASSIUM VOLTAGE-GATED CHANNEL PROTEIN SHAB"/>
    <property type="match status" value="1"/>
</dbReference>
<feature type="domain" description="Potassium channel" evidence="9">
    <location>
        <begin position="162"/>
        <end position="233"/>
    </location>
</feature>
<dbReference type="InterPro" id="IPR013099">
    <property type="entry name" value="K_chnl_dom"/>
</dbReference>
<dbReference type="AlphaFoldDB" id="A0A7W6HI82"/>
<evidence type="ECO:0000256" key="7">
    <source>
        <dbReference type="ARBA" id="ARBA00023303"/>
    </source>
</evidence>
<proteinExistence type="predicted"/>
<protein>
    <submittedName>
        <fullName evidence="10">Voltage-gated potassium channel</fullName>
    </submittedName>
</protein>
<dbReference type="PRINTS" id="PR01463">
    <property type="entry name" value="EAGCHANLFMLY"/>
</dbReference>
<keyword evidence="6 8" id="KW-0472">Membrane</keyword>
<evidence type="ECO:0000259" key="9">
    <source>
        <dbReference type="Pfam" id="PF07885"/>
    </source>
</evidence>
<gene>
    <name evidence="10" type="ORF">GGR03_004515</name>
</gene>
<comment type="caution">
    <text evidence="10">The sequence shown here is derived from an EMBL/GenBank/DDBJ whole genome shotgun (WGS) entry which is preliminary data.</text>
</comment>
<feature type="transmembrane region" description="Helical" evidence="8">
    <location>
        <begin position="210"/>
        <end position="230"/>
    </location>
</feature>
<dbReference type="RefSeq" id="WP_418884999.1">
    <property type="nucleotide sequence ID" value="NZ_JAAAMM010000006.1"/>
</dbReference>
<evidence type="ECO:0000256" key="5">
    <source>
        <dbReference type="ARBA" id="ARBA00023065"/>
    </source>
</evidence>
<sequence length="273" mass="31350">MARSVRSLPGMRRRRLRTRFTRTRIHLRRLYHGRRPNALRFQMAVLVVDLVIIAFFIASPVLRETEAFFVVDYSVAAILGLDIAARCFAAREPLRWLRQPFVLLDLVILATLLFPNELVNFGFLRIVRLWSISQSGVLWRPLRRWGYPEWETPGRAIVNLLTFLFLATGFIYTTFFRYGSGLEGYIDAFYFTVSSVTTTGYGDITLPGTWGKLTSIVIMIIGISLFVRLAQAVFRPYKVMFPCPDCGLQRHDVDAVHCKACGHMLKIRDDGVH</sequence>
<keyword evidence="4 8" id="KW-1133">Transmembrane helix</keyword>
<evidence type="ECO:0000256" key="6">
    <source>
        <dbReference type="ARBA" id="ARBA00023136"/>
    </source>
</evidence>
<dbReference type="EMBL" id="JACIEM010000006">
    <property type="protein sequence ID" value="MBB4005416.1"/>
    <property type="molecule type" value="Genomic_DNA"/>
</dbReference>
<accession>A0A7W6HI82</accession>
<keyword evidence="2" id="KW-0813">Transport</keyword>
<reference evidence="10 11" key="1">
    <citation type="submission" date="2020-08" db="EMBL/GenBank/DDBJ databases">
        <title>Genomic Encyclopedia of Type Strains, Phase IV (KMG-IV): sequencing the most valuable type-strain genomes for metagenomic binning, comparative biology and taxonomic classification.</title>
        <authorList>
            <person name="Goeker M."/>
        </authorList>
    </citation>
    <scope>NUCLEOTIDE SEQUENCE [LARGE SCALE GENOMIC DNA]</scope>
    <source>
        <strain evidence="10 11">DSM 103570</strain>
    </source>
</reference>
<name>A0A7W6HI82_9HYPH</name>
<dbReference type="GO" id="GO:0008076">
    <property type="term" value="C:voltage-gated potassium channel complex"/>
    <property type="evidence" value="ECO:0007669"/>
    <property type="project" value="InterPro"/>
</dbReference>
<keyword evidence="7 10" id="KW-0407">Ion channel</keyword>
<evidence type="ECO:0000313" key="10">
    <source>
        <dbReference type="EMBL" id="MBB4005416.1"/>
    </source>
</evidence>
<dbReference type="InterPro" id="IPR028325">
    <property type="entry name" value="VG_K_chnl"/>
</dbReference>
<organism evidence="10 11">
    <name type="scientific">Aurantimonas endophytica</name>
    <dbReference type="NCBI Taxonomy" id="1522175"/>
    <lineage>
        <taxon>Bacteria</taxon>
        <taxon>Pseudomonadati</taxon>
        <taxon>Pseudomonadota</taxon>
        <taxon>Alphaproteobacteria</taxon>
        <taxon>Hyphomicrobiales</taxon>
        <taxon>Aurantimonadaceae</taxon>
        <taxon>Aurantimonas</taxon>
    </lineage>
</organism>
<dbReference type="InterPro" id="IPR003938">
    <property type="entry name" value="K_chnl_volt-dep_EAG/ELK/ERG"/>
</dbReference>
<dbReference type="GO" id="GO:0001508">
    <property type="term" value="P:action potential"/>
    <property type="evidence" value="ECO:0007669"/>
    <property type="project" value="TreeGrafter"/>
</dbReference>
<dbReference type="SUPFAM" id="SSF81324">
    <property type="entry name" value="Voltage-gated potassium channels"/>
    <property type="match status" value="1"/>
</dbReference>
<comment type="subcellular location">
    <subcellularLocation>
        <location evidence="1">Membrane</location>
        <topology evidence="1">Multi-pass membrane protein</topology>
    </subcellularLocation>
</comment>
<keyword evidence="11" id="KW-1185">Reference proteome</keyword>
<dbReference type="PANTHER" id="PTHR11537">
    <property type="entry name" value="VOLTAGE-GATED POTASSIUM CHANNEL"/>
    <property type="match status" value="1"/>
</dbReference>
<evidence type="ECO:0000313" key="11">
    <source>
        <dbReference type="Proteomes" id="UP000588647"/>
    </source>
</evidence>
<dbReference type="Pfam" id="PF07885">
    <property type="entry name" value="Ion_trans_2"/>
    <property type="match status" value="1"/>
</dbReference>
<feature type="transmembrane region" description="Helical" evidence="8">
    <location>
        <begin position="101"/>
        <end position="123"/>
    </location>
</feature>
<keyword evidence="5" id="KW-0406">Ion transport</keyword>
<evidence type="ECO:0000256" key="3">
    <source>
        <dbReference type="ARBA" id="ARBA00022692"/>
    </source>
</evidence>